<keyword evidence="4" id="KW-1185">Reference proteome</keyword>
<keyword evidence="3" id="KW-0378">Hydrolase</keyword>
<feature type="transmembrane region" description="Helical" evidence="1">
    <location>
        <begin position="144"/>
        <end position="165"/>
    </location>
</feature>
<keyword evidence="3" id="KW-0614">Plasmid</keyword>
<geneLocation type="plasmid" evidence="3 4">
    <name>unnamed5</name>
</geneLocation>
<keyword evidence="1" id="KW-0472">Membrane</keyword>
<feature type="transmembrane region" description="Helical" evidence="1">
    <location>
        <begin position="238"/>
        <end position="257"/>
    </location>
</feature>
<proteinExistence type="predicted"/>
<feature type="transmembrane region" description="Helical" evidence="1">
    <location>
        <begin position="42"/>
        <end position="61"/>
    </location>
</feature>
<keyword evidence="3" id="KW-0482">Metalloprotease</keyword>
<gene>
    <name evidence="3" type="ORF">MTX78_25035</name>
</gene>
<dbReference type="Pfam" id="PF02517">
    <property type="entry name" value="Rce1-like"/>
    <property type="match status" value="1"/>
</dbReference>
<organism evidence="3 4">
    <name type="scientific">Hymenobacter tibetensis</name>
    <dbReference type="NCBI Taxonomy" id="497967"/>
    <lineage>
        <taxon>Bacteria</taxon>
        <taxon>Pseudomonadati</taxon>
        <taxon>Bacteroidota</taxon>
        <taxon>Cytophagia</taxon>
        <taxon>Cytophagales</taxon>
        <taxon>Hymenobacteraceae</taxon>
        <taxon>Hymenobacter</taxon>
    </lineage>
</organism>
<reference evidence="3 4" key="1">
    <citation type="submission" date="2022-03" db="EMBL/GenBank/DDBJ databases">
        <title>Hymenobactersp. isolated from the air.</title>
        <authorList>
            <person name="Won M."/>
            <person name="Kwon S.-W."/>
        </authorList>
    </citation>
    <scope>NUCLEOTIDE SEQUENCE [LARGE SCALE GENOMIC DNA]</scope>
    <source>
        <strain evidence="3 4">KACC 21982</strain>
        <plasmid evidence="3 4">unnamed5</plasmid>
    </source>
</reference>
<feature type="domain" description="CAAX prenyl protease 2/Lysostaphin resistance protein A-like" evidence="2">
    <location>
        <begin position="118"/>
        <end position="209"/>
    </location>
</feature>
<protein>
    <submittedName>
        <fullName evidence="3">CPBP family intramembrane metalloprotease</fullName>
    </submittedName>
</protein>
<dbReference type="EMBL" id="CP094674">
    <property type="protein sequence ID" value="UOG77631.1"/>
    <property type="molecule type" value="Genomic_DNA"/>
</dbReference>
<feature type="transmembrane region" description="Helical" evidence="1">
    <location>
        <begin position="171"/>
        <end position="192"/>
    </location>
</feature>
<accession>A0ABY4D550</accession>
<evidence type="ECO:0000313" key="3">
    <source>
        <dbReference type="EMBL" id="UOG77631.1"/>
    </source>
</evidence>
<keyword evidence="1" id="KW-1133">Transmembrane helix</keyword>
<feature type="transmembrane region" description="Helical" evidence="1">
    <location>
        <begin position="110"/>
        <end position="132"/>
    </location>
</feature>
<feature type="transmembrane region" description="Helical" evidence="1">
    <location>
        <begin position="199"/>
        <end position="218"/>
    </location>
</feature>
<dbReference type="GO" id="GO:0008237">
    <property type="term" value="F:metallopeptidase activity"/>
    <property type="evidence" value="ECO:0007669"/>
    <property type="project" value="UniProtKB-KW"/>
</dbReference>
<dbReference type="Proteomes" id="UP000831113">
    <property type="component" value="Plasmid unnamed5"/>
</dbReference>
<sequence length="287" mass="31227">MNERNDSRNLHAPNEPPRSALPAVVFMVVCSPIWLAPQLLPVPHPAVLVVALLLLTFLFLRRENRSLAVLGLNASWLRMGQLLAGLIGGALLMLVVALCINVSLPLPWAYNPLFSPTAAVLSLVALLWGNAVEELVFRGYSFERLIASIGHWKAQLVTALLFALFHLVQGWPWQVALVGTTVGSLLFGLVVARWRSVPAAIGVHAALNWTTGLLLQDPPNAKTLFAPLSPRPWTTTEVMMAGAISSGVLLSACVVLWRQYLRSTEAARAEVACNVPAEQDQVEPYEP</sequence>
<name>A0ABY4D550_9BACT</name>
<evidence type="ECO:0000259" key="2">
    <source>
        <dbReference type="Pfam" id="PF02517"/>
    </source>
</evidence>
<evidence type="ECO:0000256" key="1">
    <source>
        <dbReference type="SAM" id="Phobius"/>
    </source>
</evidence>
<feature type="transmembrane region" description="Helical" evidence="1">
    <location>
        <begin position="20"/>
        <end position="36"/>
    </location>
</feature>
<keyword evidence="3" id="KW-0645">Protease</keyword>
<evidence type="ECO:0000313" key="4">
    <source>
        <dbReference type="Proteomes" id="UP000831113"/>
    </source>
</evidence>
<dbReference type="PANTHER" id="PTHR39430:SF1">
    <property type="entry name" value="PROTEASE"/>
    <property type="match status" value="1"/>
</dbReference>
<dbReference type="PANTHER" id="PTHR39430">
    <property type="entry name" value="MEMBRANE-ASSOCIATED PROTEASE-RELATED"/>
    <property type="match status" value="1"/>
</dbReference>
<feature type="transmembrane region" description="Helical" evidence="1">
    <location>
        <begin position="82"/>
        <end position="104"/>
    </location>
</feature>
<dbReference type="RefSeq" id="WP_243803495.1">
    <property type="nucleotide sequence ID" value="NZ_CP094674.1"/>
</dbReference>
<keyword evidence="1" id="KW-0812">Transmembrane</keyword>
<dbReference type="InterPro" id="IPR003675">
    <property type="entry name" value="Rce1/LyrA-like_dom"/>
</dbReference>